<gene>
    <name evidence="1" type="ORF">GGQ93_002848</name>
</gene>
<proteinExistence type="predicted"/>
<evidence type="ECO:0000313" key="2">
    <source>
        <dbReference type="Proteomes" id="UP000527324"/>
    </source>
</evidence>
<dbReference type="GeneID" id="88840053"/>
<protein>
    <recommendedName>
        <fullName evidence="3">Antitoxin</fullName>
    </recommendedName>
</protein>
<name>A0A7W9C8U9_9CAUL</name>
<organism evidence="1 2">
    <name type="scientific">Brevundimonas aurantiaca</name>
    <dbReference type="NCBI Taxonomy" id="74316"/>
    <lineage>
        <taxon>Bacteria</taxon>
        <taxon>Pseudomonadati</taxon>
        <taxon>Pseudomonadota</taxon>
        <taxon>Alphaproteobacteria</taxon>
        <taxon>Caulobacterales</taxon>
        <taxon>Caulobacteraceae</taxon>
        <taxon>Brevundimonas</taxon>
    </lineage>
</organism>
<keyword evidence="2" id="KW-1185">Reference proteome</keyword>
<dbReference type="EMBL" id="JACHOQ010000010">
    <property type="protein sequence ID" value="MBB5741110.1"/>
    <property type="molecule type" value="Genomic_DNA"/>
</dbReference>
<comment type="caution">
    <text evidence="1">The sequence shown here is derived from an EMBL/GenBank/DDBJ whole genome shotgun (WGS) entry which is preliminary data.</text>
</comment>
<dbReference type="Proteomes" id="UP000527324">
    <property type="component" value="Unassembled WGS sequence"/>
</dbReference>
<evidence type="ECO:0000313" key="1">
    <source>
        <dbReference type="EMBL" id="MBB5741110.1"/>
    </source>
</evidence>
<dbReference type="AlphaFoldDB" id="A0A7W9C8U9"/>
<evidence type="ECO:0008006" key="3">
    <source>
        <dbReference type="Google" id="ProtNLM"/>
    </source>
</evidence>
<sequence length="78" mass="8980">MNKPIDPDAWLEALAARVEADGPQKLEVEGHDPLVVIPLNRFQEMQKRKPTMLEILRGMDWSDVDLTRDPRPAREADF</sequence>
<accession>A0A7W9C8U9</accession>
<dbReference type="RefSeq" id="WP_054764169.1">
    <property type="nucleotide sequence ID" value="NZ_CAJFZW010000045.1"/>
</dbReference>
<reference evidence="1 2" key="1">
    <citation type="submission" date="2020-08" db="EMBL/GenBank/DDBJ databases">
        <title>Genomic Encyclopedia of Type Strains, Phase IV (KMG-IV): sequencing the most valuable type-strain genomes for metagenomic binning, comparative biology and taxonomic classification.</title>
        <authorList>
            <person name="Goeker M."/>
        </authorList>
    </citation>
    <scope>NUCLEOTIDE SEQUENCE [LARGE SCALE GENOMIC DNA]</scope>
    <source>
        <strain evidence="1 2">DSM 4731</strain>
    </source>
</reference>